<organism evidence="1 2">
    <name type="scientific">Mucisphaera calidilacus</name>
    <dbReference type="NCBI Taxonomy" id="2527982"/>
    <lineage>
        <taxon>Bacteria</taxon>
        <taxon>Pseudomonadati</taxon>
        <taxon>Planctomycetota</taxon>
        <taxon>Phycisphaerae</taxon>
        <taxon>Phycisphaerales</taxon>
        <taxon>Phycisphaeraceae</taxon>
        <taxon>Mucisphaera</taxon>
    </lineage>
</organism>
<evidence type="ECO:0000313" key="1">
    <source>
        <dbReference type="EMBL" id="QDU71042.1"/>
    </source>
</evidence>
<accession>A0A518BVP1</accession>
<dbReference type="OrthoDB" id="280358at2"/>
<sequence>MSLVIDIADAVTHELNLPARPGVFSKPFTAVRKLLPVYELADLVDLRVTVVPKAIESAAATRTLSQHDVSVDVGVQQKLVAQDADQQVEDLGTLTDEIAAYLRQRRLDQADHAMWVSTVNDPVYAADHLLHQRVFTSVLSLTYRTMRFR</sequence>
<reference evidence="1 2" key="1">
    <citation type="submission" date="2019-02" db="EMBL/GenBank/DDBJ databases">
        <title>Deep-cultivation of Planctomycetes and their phenomic and genomic characterization uncovers novel biology.</title>
        <authorList>
            <person name="Wiegand S."/>
            <person name="Jogler M."/>
            <person name="Boedeker C."/>
            <person name="Pinto D."/>
            <person name="Vollmers J."/>
            <person name="Rivas-Marin E."/>
            <person name="Kohn T."/>
            <person name="Peeters S.H."/>
            <person name="Heuer A."/>
            <person name="Rast P."/>
            <person name="Oberbeckmann S."/>
            <person name="Bunk B."/>
            <person name="Jeske O."/>
            <person name="Meyerdierks A."/>
            <person name="Storesund J.E."/>
            <person name="Kallscheuer N."/>
            <person name="Luecker S."/>
            <person name="Lage O.M."/>
            <person name="Pohl T."/>
            <person name="Merkel B.J."/>
            <person name="Hornburger P."/>
            <person name="Mueller R.-W."/>
            <person name="Bruemmer F."/>
            <person name="Labrenz M."/>
            <person name="Spormann A.M."/>
            <person name="Op den Camp H."/>
            <person name="Overmann J."/>
            <person name="Amann R."/>
            <person name="Jetten M.S.M."/>
            <person name="Mascher T."/>
            <person name="Medema M.H."/>
            <person name="Devos D.P."/>
            <person name="Kaster A.-K."/>
            <person name="Ovreas L."/>
            <person name="Rohde M."/>
            <person name="Galperin M.Y."/>
            <person name="Jogler C."/>
        </authorList>
    </citation>
    <scope>NUCLEOTIDE SEQUENCE [LARGE SCALE GENOMIC DNA]</scope>
    <source>
        <strain evidence="1 2">Pan265</strain>
    </source>
</reference>
<gene>
    <name evidence="1" type="ORF">Pan265_08870</name>
</gene>
<evidence type="ECO:0000313" key="2">
    <source>
        <dbReference type="Proteomes" id="UP000320386"/>
    </source>
</evidence>
<proteinExistence type="predicted"/>
<protein>
    <submittedName>
        <fullName evidence="1">Uncharacterized protein</fullName>
    </submittedName>
</protein>
<dbReference type="AlphaFoldDB" id="A0A518BVP1"/>
<keyword evidence="2" id="KW-1185">Reference proteome</keyword>
<dbReference type="RefSeq" id="WP_145445183.1">
    <property type="nucleotide sequence ID" value="NZ_CP036280.1"/>
</dbReference>
<dbReference type="EMBL" id="CP036280">
    <property type="protein sequence ID" value="QDU71042.1"/>
    <property type="molecule type" value="Genomic_DNA"/>
</dbReference>
<dbReference type="Proteomes" id="UP000320386">
    <property type="component" value="Chromosome"/>
</dbReference>
<dbReference type="KEGG" id="mcad:Pan265_08870"/>
<name>A0A518BVP1_9BACT</name>